<dbReference type="InterPro" id="IPR010513">
    <property type="entry name" value="KEN_dom"/>
</dbReference>
<dbReference type="Pfam" id="PF06479">
    <property type="entry name" value="Ribonuc_2-5A"/>
    <property type="match status" value="1"/>
</dbReference>
<dbReference type="GO" id="GO:0006397">
    <property type="term" value="P:mRNA processing"/>
    <property type="evidence" value="ECO:0007669"/>
    <property type="project" value="InterPro"/>
</dbReference>
<dbReference type="EMBL" id="VSRR010003117">
    <property type="protein sequence ID" value="MPC34737.1"/>
    <property type="molecule type" value="Genomic_DNA"/>
</dbReference>
<dbReference type="GO" id="GO:0005524">
    <property type="term" value="F:ATP binding"/>
    <property type="evidence" value="ECO:0007669"/>
    <property type="project" value="UniProtKB-KW"/>
</dbReference>
<feature type="region of interest" description="Disordered" evidence="3">
    <location>
        <begin position="70"/>
        <end position="99"/>
    </location>
</feature>
<dbReference type="InterPro" id="IPR038357">
    <property type="entry name" value="KEN_sf"/>
</dbReference>
<evidence type="ECO:0000256" key="3">
    <source>
        <dbReference type="SAM" id="MobiDB-lite"/>
    </source>
</evidence>
<evidence type="ECO:0000313" key="6">
    <source>
        <dbReference type="Proteomes" id="UP000324222"/>
    </source>
</evidence>
<name>A0A5B7EN87_PORTR</name>
<evidence type="ECO:0000313" key="5">
    <source>
        <dbReference type="EMBL" id="MPC34737.1"/>
    </source>
</evidence>
<dbReference type="OrthoDB" id="63989at2759"/>
<dbReference type="PROSITE" id="PS51392">
    <property type="entry name" value="KEN"/>
    <property type="match status" value="1"/>
</dbReference>
<feature type="domain" description="KEN" evidence="4">
    <location>
        <begin position="1"/>
        <end position="44"/>
    </location>
</feature>
<feature type="compositionally biased region" description="Polar residues" evidence="3">
    <location>
        <begin position="70"/>
        <end position="91"/>
    </location>
</feature>
<organism evidence="5 6">
    <name type="scientific">Portunus trituberculatus</name>
    <name type="common">Swimming crab</name>
    <name type="synonym">Neptunus trituberculatus</name>
    <dbReference type="NCBI Taxonomy" id="210409"/>
    <lineage>
        <taxon>Eukaryota</taxon>
        <taxon>Metazoa</taxon>
        <taxon>Ecdysozoa</taxon>
        <taxon>Arthropoda</taxon>
        <taxon>Crustacea</taxon>
        <taxon>Multicrustacea</taxon>
        <taxon>Malacostraca</taxon>
        <taxon>Eumalacostraca</taxon>
        <taxon>Eucarida</taxon>
        <taxon>Decapoda</taxon>
        <taxon>Pleocyemata</taxon>
        <taxon>Brachyura</taxon>
        <taxon>Eubrachyura</taxon>
        <taxon>Portunoidea</taxon>
        <taxon>Portunidae</taxon>
        <taxon>Portuninae</taxon>
        <taxon>Portunus</taxon>
    </lineage>
</organism>
<evidence type="ECO:0000256" key="2">
    <source>
        <dbReference type="ARBA" id="ARBA00022840"/>
    </source>
</evidence>
<evidence type="ECO:0000256" key="1">
    <source>
        <dbReference type="ARBA" id="ARBA00022741"/>
    </source>
</evidence>
<dbReference type="Proteomes" id="UP000324222">
    <property type="component" value="Unassembled WGS sequence"/>
</dbReference>
<feature type="region of interest" description="Disordered" evidence="3">
    <location>
        <begin position="206"/>
        <end position="234"/>
    </location>
</feature>
<reference evidence="5 6" key="1">
    <citation type="submission" date="2019-05" db="EMBL/GenBank/DDBJ databases">
        <title>Another draft genome of Portunus trituberculatus and its Hox gene families provides insights of decapod evolution.</title>
        <authorList>
            <person name="Jeong J.-H."/>
            <person name="Song I."/>
            <person name="Kim S."/>
            <person name="Choi T."/>
            <person name="Kim D."/>
            <person name="Ryu S."/>
            <person name="Kim W."/>
        </authorList>
    </citation>
    <scope>NUCLEOTIDE SEQUENCE [LARGE SCALE GENOMIC DNA]</scope>
    <source>
        <tissue evidence="5">Muscle</tissue>
    </source>
</reference>
<keyword evidence="6" id="KW-1185">Reference proteome</keyword>
<keyword evidence="1" id="KW-0547">Nucleotide-binding</keyword>
<proteinExistence type="predicted"/>
<dbReference type="Gene3D" id="1.20.1440.180">
    <property type="entry name" value="KEN domain"/>
    <property type="match status" value="1"/>
</dbReference>
<comment type="caution">
    <text evidence="5">The sequence shown here is derived from an EMBL/GenBank/DDBJ whole genome shotgun (WGS) entry which is preliminary data.</text>
</comment>
<evidence type="ECO:0000259" key="4">
    <source>
        <dbReference type="PROSITE" id="PS51392"/>
    </source>
</evidence>
<protein>
    <recommendedName>
        <fullName evidence="4">KEN domain-containing protein</fullName>
    </recommendedName>
</protein>
<sequence length="437" mass="48574">MVFGHIPDGYVDYWTSRFPRLLLHSWYAVQCIKTEIIFHKYYDETFNFGPEFSFENHAFVPNIPPWNLSGNSWPSPSSQDAPFQRGTGTNKTQKEKQEEVTPVWIIRKPSNTFEPKYRIPKLRNLDAPWRRQAAEPSTKQVSEIAFDSTSTQVQENPVLGNESKIINTLRIEELSHVSGTSESSEASCEAENVNQEYSEACDDSQTCEHGIKGAEPSENCEAEGKEGPESSQELCENKSGVSQVHLGISPMTQEKLCEPEDNALKFITVSGKKKKSKKISNEKKMNTVSSDGFVYSVNVLSHVVVSLVLNGVRGGVVMVMAATVVPVTMGMLHAQVQAGISRDERGQEHHRGLHVIEIEPLVDVVIAGQWYRGKVRHDVCFSLALHQPEGSSQTDRFVSIVALQGLAQATHQIVVSSALFSLHFENLPALALTSKHV</sequence>
<accession>A0A5B7EN87</accession>
<gene>
    <name evidence="5" type="ORF">E2C01_028138</name>
</gene>
<dbReference type="AlphaFoldDB" id="A0A5B7EN87"/>
<dbReference type="GO" id="GO:0004540">
    <property type="term" value="F:RNA nuclease activity"/>
    <property type="evidence" value="ECO:0007669"/>
    <property type="project" value="InterPro"/>
</dbReference>
<keyword evidence="2" id="KW-0067">ATP-binding</keyword>